<evidence type="ECO:0000256" key="16">
    <source>
        <dbReference type="ARBA" id="ARBA00049244"/>
    </source>
</evidence>
<evidence type="ECO:0000256" key="3">
    <source>
        <dbReference type="ARBA" id="ARBA00011541"/>
    </source>
</evidence>
<keyword evidence="6 18" id="KW-0808">Transferase</keyword>
<evidence type="ECO:0000259" key="20">
    <source>
        <dbReference type="SMART" id="SM00482"/>
    </source>
</evidence>
<dbReference type="SMART" id="SM00475">
    <property type="entry name" value="53EXOc"/>
    <property type="match status" value="1"/>
</dbReference>
<feature type="domain" description="DNA-directed DNA polymerase family A palm" evidence="20">
    <location>
        <begin position="697"/>
        <end position="901"/>
    </location>
</feature>
<dbReference type="SUPFAM" id="SSF53098">
    <property type="entry name" value="Ribonuclease H-like"/>
    <property type="match status" value="1"/>
</dbReference>
<dbReference type="EC" id="2.7.7.7" evidence="4 17"/>
<keyword evidence="15 18" id="KW-0234">DNA repair</keyword>
<dbReference type="InterPro" id="IPR036397">
    <property type="entry name" value="RNaseH_sf"/>
</dbReference>
<comment type="subunit">
    <text evidence="3">Single-chain monomer with multiple functions.</text>
</comment>
<dbReference type="CDD" id="cd08637">
    <property type="entry name" value="DNA_pol_A_pol_I_C"/>
    <property type="match status" value="1"/>
</dbReference>
<keyword evidence="11 18" id="KW-0378">Hydrolase</keyword>
<dbReference type="InterPro" id="IPR020045">
    <property type="entry name" value="DNA_polI_H3TH"/>
</dbReference>
<evidence type="ECO:0000256" key="11">
    <source>
        <dbReference type="ARBA" id="ARBA00022801"/>
    </source>
</evidence>
<comment type="catalytic activity">
    <reaction evidence="16 18">
        <text>DNA(n) + a 2'-deoxyribonucleoside 5'-triphosphate = DNA(n+1) + diphosphate</text>
        <dbReference type="Rhea" id="RHEA:22508"/>
        <dbReference type="Rhea" id="RHEA-COMP:17339"/>
        <dbReference type="Rhea" id="RHEA-COMP:17340"/>
        <dbReference type="ChEBI" id="CHEBI:33019"/>
        <dbReference type="ChEBI" id="CHEBI:61560"/>
        <dbReference type="ChEBI" id="CHEBI:173112"/>
        <dbReference type="EC" id="2.7.7.7"/>
    </reaction>
</comment>
<dbReference type="InterPro" id="IPR005728">
    <property type="entry name" value="RPE1"/>
</dbReference>
<evidence type="ECO:0000256" key="14">
    <source>
        <dbReference type="ARBA" id="ARBA00023125"/>
    </source>
</evidence>
<evidence type="ECO:0000256" key="6">
    <source>
        <dbReference type="ARBA" id="ARBA00022679"/>
    </source>
</evidence>
<evidence type="ECO:0000256" key="15">
    <source>
        <dbReference type="ARBA" id="ARBA00023204"/>
    </source>
</evidence>
<evidence type="ECO:0000313" key="22">
    <source>
        <dbReference type="Proteomes" id="UP001642485"/>
    </source>
</evidence>
<dbReference type="PANTHER" id="PTHR10133:SF27">
    <property type="entry name" value="DNA POLYMERASE NU"/>
    <property type="match status" value="1"/>
</dbReference>
<evidence type="ECO:0000259" key="19">
    <source>
        <dbReference type="SMART" id="SM00475"/>
    </source>
</evidence>
<dbReference type="InterPro" id="IPR020046">
    <property type="entry name" value="5-3_exonucl_a-hlix_arch_N"/>
</dbReference>
<dbReference type="InterPro" id="IPR018320">
    <property type="entry name" value="DNA_polymerase_1"/>
</dbReference>
<dbReference type="Gene3D" id="1.20.1060.10">
    <property type="entry name" value="Taq DNA Polymerase, Chain T, domain 4"/>
    <property type="match status" value="1"/>
</dbReference>
<evidence type="ECO:0000313" key="21">
    <source>
        <dbReference type="EMBL" id="CAK9120019.1"/>
    </source>
</evidence>
<evidence type="ECO:0000256" key="17">
    <source>
        <dbReference type="NCBIfam" id="TIGR00593"/>
    </source>
</evidence>
<evidence type="ECO:0000256" key="5">
    <source>
        <dbReference type="ARBA" id="ARBA00020311"/>
    </source>
</evidence>
<keyword evidence="9" id="KW-0540">Nuclease</keyword>
<gene>
    <name evidence="18 21" type="primary">polA</name>
    <name evidence="21" type="ORF">OB144RH_01600</name>
</gene>
<dbReference type="PANTHER" id="PTHR10133">
    <property type="entry name" value="DNA POLYMERASE I"/>
    <property type="match status" value="1"/>
</dbReference>
<dbReference type="InterPro" id="IPR029060">
    <property type="entry name" value="PIN-like_dom_sf"/>
</dbReference>
<dbReference type="InterPro" id="IPR001098">
    <property type="entry name" value="DNA-dir_DNA_pol_A_palm_dom"/>
</dbReference>
<proteinExistence type="inferred from homology"/>
<dbReference type="Proteomes" id="UP001642485">
    <property type="component" value="Chromosome"/>
</dbReference>
<organism evidence="21 22">
    <name type="scientific">Rickettsia helvetica</name>
    <dbReference type="NCBI Taxonomy" id="35789"/>
    <lineage>
        <taxon>Bacteria</taxon>
        <taxon>Pseudomonadati</taxon>
        <taxon>Pseudomonadota</taxon>
        <taxon>Alphaproteobacteria</taxon>
        <taxon>Rickettsiales</taxon>
        <taxon>Rickettsiaceae</taxon>
        <taxon>Rickettsieae</taxon>
        <taxon>Rickettsia</taxon>
        <taxon>spotted fever group</taxon>
    </lineage>
</organism>
<dbReference type="InterPro" id="IPR019760">
    <property type="entry name" value="DNA-dir_DNA_pol_A_CS"/>
</dbReference>
<evidence type="ECO:0000256" key="8">
    <source>
        <dbReference type="ARBA" id="ARBA00022705"/>
    </source>
</evidence>
<feature type="domain" description="5'-3' exonuclease" evidence="19">
    <location>
        <begin position="19"/>
        <end position="276"/>
    </location>
</feature>
<dbReference type="SMART" id="SM00482">
    <property type="entry name" value="POLAc"/>
    <property type="match status" value="1"/>
</dbReference>
<keyword evidence="14 18" id="KW-0238">DNA-binding</keyword>
<evidence type="ECO:0000256" key="2">
    <source>
        <dbReference type="ARBA" id="ARBA00007705"/>
    </source>
</evidence>
<dbReference type="Gene3D" id="3.40.50.1010">
    <property type="entry name" value="5'-nuclease"/>
    <property type="match status" value="1"/>
</dbReference>
<keyword evidence="22" id="KW-1185">Reference proteome</keyword>
<keyword evidence="7 18" id="KW-0548">Nucleotidyltransferase</keyword>
<dbReference type="SUPFAM" id="SSF56672">
    <property type="entry name" value="DNA/RNA polymerases"/>
    <property type="match status" value="1"/>
</dbReference>
<reference evidence="21 22" key="1">
    <citation type="submission" date="2024-02" db="EMBL/GenBank/DDBJ databases">
        <authorList>
            <person name="Nijsse B."/>
            <person name="Sprong H."/>
        </authorList>
    </citation>
    <scope>NUCLEOTIDE SEQUENCE [LARGE SCALE GENOMIC DNA]</scope>
    <source>
        <strain evidence="21">OB144</strain>
    </source>
</reference>
<dbReference type="NCBIfam" id="NF004397">
    <property type="entry name" value="PRK05755.1"/>
    <property type="match status" value="1"/>
</dbReference>
<dbReference type="SUPFAM" id="SSF88723">
    <property type="entry name" value="PIN domain-like"/>
    <property type="match status" value="1"/>
</dbReference>
<dbReference type="Gene3D" id="3.30.420.10">
    <property type="entry name" value="Ribonuclease H-like superfamily/Ribonuclease H"/>
    <property type="match status" value="1"/>
</dbReference>
<evidence type="ECO:0000256" key="9">
    <source>
        <dbReference type="ARBA" id="ARBA00022722"/>
    </source>
</evidence>
<dbReference type="InterPro" id="IPR008918">
    <property type="entry name" value="HhH2"/>
</dbReference>
<evidence type="ECO:0000256" key="18">
    <source>
        <dbReference type="RuleBase" id="RU004460"/>
    </source>
</evidence>
<evidence type="ECO:0000256" key="1">
    <source>
        <dbReference type="ARBA" id="ARBA00002703"/>
    </source>
</evidence>
<dbReference type="Pfam" id="PF00476">
    <property type="entry name" value="DNA_pol_A"/>
    <property type="match status" value="1"/>
</dbReference>
<keyword evidence="13 18" id="KW-0239">DNA-directed DNA polymerase</keyword>
<dbReference type="SUPFAM" id="SSF47807">
    <property type="entry name" value="5' to 3' exonuclease, C-terminal subdomain"/>
    <property type="match status" value="1"/>
</dbReference>
<dbReference type="GO" id="GO:0003887">
    <property type="term" value="F:DNA-directed DNA polymerase activity"/>
    <property type="evidence" value="ECO:0007669"/>
    <property type="project" value="UniProtKB-EC"/>
</dbReference>
<comment type="function">
    <text evidence="1 18">In addition to polymerase activity, this DNA polymerase exhibits 5'-3' exonuclease activity.</text>
</comment>
<comment type="similarity">
    <text evidence="2 18">Belongs to the DNA polymerase type-A family.</text>
</comment>
<keyword evidence="8 18" id="KW-0235">DNA replication</keyword>
<accession>A0ABP0T347</accession>
<dbReference type="CDD" id="cd09859">
    <property type="entry name" value="PIN_53EXO"/>
    <property type="match status" value="1"/>
</dbReference>
<dbReference type="SMART" id="SM00279">
    <property type="entry name" value="HhH2"/>
    <property type="match status" value="1"/>
</dbReference>
<evidence type="ECO:0000256" key="7">
    <source>
        <dbReference type="ARBA" id="ARBA00022695"/>
    </source>
</evidence>
<evidence type="ECO:0000256" key="13">
    <source>
        <dbReference type="ARBA" id="ARBA00022932"/>
    </source>
</evidence>
<dbReference type="PRINTS" id="PR00868">
    <property type="entry name" value="DNAPOLI"/>
</dbReference>
<dbReference type="Gene3D" id="3.30.70.370">
    <property type="match status" value="1"/>
</dbReference>
<evidence type="ECO:0000256" key="12">
    <source>
        <dbReference type="ARBA" id="ARBA00022839"/>
    </source>
</evidence>
<dbReference type="PROSITE" id="PS00447">
    <property type="entry name" value="DNA_POLYMERASE_A"/>
    <property type="match status" value="1"/>
</dbReference>
<dbReference type="NCBIfam" id="TIGR01045">
    <property type="entry name" value="RPE1"/>
    <property type="match status" value="1"/>
</dbReference>
<sequence>MVKPWDDKENKKTNHKMTQKNTLLLIDGYGFVFRAYYAQQPLTSPKGEPVGALYGFTSMLLKLLSDFKPKHVAVVFDSGGKNFRHYIYPEYKANRPPPPEDLIVQLPLVRDVASNLNFPILEKNGYEADDIIATFATKTAALGENVVIISSDKDLLQLMSENIKIYDPLRGKYITEDDVVKKFGTTSDKLREVMALIGDRSDNIPGVPSIGPKTASSLITQFGSVENIFNSLDQVSSVKQRETLQNSREAALISWQLIGLDSNVDLDFQLNNLEWSPPNSDKLTGFLQEYGFRSLYKRAENLFDIKINDHKDIVDNKVTEIKEISNKLELENFAKDAEKIGIFGIYLLQHKGDNLAFILSLQNQSYIIKISNTSHDLFSYNAKNNNDWFSDIIFNLLADKSIKKITYSLKPLLKFYANQSHEITAIEDLELMQYALSAGLSQKNLFEEALKEDNRPLSKLAYREEFKGDTERSTAAYKSVREDASTGSTSKLPLEVEFGKRPIVINESARIVANFISLYKQNILELKDNKAFRLYSDIDLPICFILDKMEKVGIKVDANYLKQLSTEFGAEILKLEEEIFALSGTKFNIGSLKQLGEILFEKMQLPFGKASAKASSYSTGAEILEKLSEHGYNIADLLLRWRQLTKLKNTYTDSLPKQIDNITHRVHTTFLQTSTTTGRLSSQEPNLQNVPIRSSEGNKIRQAFIAEEGYKLISADYSQIELRILSHIANIDALKQAFINKDDIHTQTACQIFNLQKHELTNEHRRKAKAINFGIIYGISAFGLAKQLNVTNGEASEYIKKYFAEYKGVQEYMEQTKAFASSNGYVTNFFGRKCFVPLIHDKKLKQFAERAAINAPIQGTNADIIKIAMINLDQEIEKRKLKTRLVLQIHDELLFEAPIDEVEIIIPIIKKIMEYSTNMDVPIITEIRTGNNWMEIH</sequence>
<dbReference type="InterPro" id="IPR002421">
    <property type="entry name" value="5-3_exonuclease"/>
</dbReference>
<dbReference type="Gene3D" id="1.10.150.20">
    <property type="entry name" value="5' to 3' exonuclease, C-terminal subdomain"/>
    <property type="match status" value="2"/>
</dbReference>
<dbReference type="CDD" id="cd09898">
    <property type="entry name" value="H3TH_53EXO"/>
    <property type="match status" value="1"/>
</dbReference>
<dbReference type="EMBL" id="OZ018776">
    <property type="protein sequence ID" value="CAK9120019.1"/>
    <property type="molecule type" value="Genomic_DNA"/>
</dbReference>
<keyword evidence="10 18" id="KW-0227">DNA damage</keyword>
<dbReference type="Pfam" id="PF02739">
    <property type="entry name" value="5_3_exonuc_N"/>
    <property type="match status" value="1"/>
</dbReference>
<dbReference type="NCBIfam" id="TIGR00593">
    <property type="entry name" value="pola"/>
    <property type="match status" value="1"/>
</dbReference>
<dbReference type="InterPro" id="IPR043502">
    <property type="entry name" value="DNA/RNA_pol_sf"/>
</dbReference>
<dbReference type="Pfam" id="PF01367">
    <property type="entry name" value="5_3_exonuc"/>
    <property type="match status" value="1"/>
</dbReference>
<dbReference type="InterPro" id="IPR012337">
    <property type="entry name" value="RNaseH-like_sf"/>
</dbReference>
<evidence type="ECO:0000256" key="4">
    <source>
        <dbReference type="ARBA" id="ARBA00012417"/>
    </source>
</evidence>
<name>A0ABP0T347_RICHE</name>
<dbReference type="InterPro" id="IPR036279">
    <property type="entry name" value="5-3_exonuclease_C_sf"/>
</dbReference>
<dbReference type="InterPro" id="IPR002298">
    <property type="entry name" value="DNA_polymerase_A"/>
</dbReference>
<keyword evidence="12 18" id="KW-0269">Exonuclease</keyword>
<evidence type="ECO:0000256" key="10">
    <source>
        <dbReference type="ARBA" id="ARBA00022763"/>
    </source>
</evidence>
<protein>
    <recommendedName>
        <fullName evidence="5 17">DNA polymerase I</fullName>
        <ecNumber evidence="4 17">2.7.7.7</ecNumber>
    </recommendedName>
</protein>